<dbReference type="SMART" id="SM00490">
    <property type="entry name" value="HELICc"/>
    <property type="match status" value="1"/>
</dbReference>
<feature type="short sequence motif" description="Q motif" evidence="6">
    <location>
        <begin position="1"/>
        <end position="29"/>
    </location>
</feature>
<evidence type="ECO:0000256" key="2">
    <source>
        <dbReference type="ARBA" id="ARBA00022741"/>
    </source>
</evidence>
<evidence type="ECO:0000256" key="6">
    <source>
        <dbReference type="PROSITE-ProRule" id="PRU00552"/>
    </source>
</evidence>
<dbReference type="InterPro" id="IPR050547">
    <property type="entry name" value="DEAD_box_RNA_helicases"/>
</dbReference>
<dbReference type="PANTHER" id="PTHR47963">
    <property type="entry name" value="DEAD-BOX ATP-DEPENDENT RNA HELICASE 47, MITOCHONDRIAL"/>
    <property type="match status" value="1"/>
</dbReference>
<keyword evidence="12" id="KW-1185">Reference proteome</keyword>
<dbReference type="EC" id="3.6.4.13" evidence="1"/>
<feature type="compositionally biased region" description="Low complexity" evidence="7">
    <location>
        <begin position="441"/>
        <end position="456"/>
    </location>
</feature>
<accession>A0AA95JAW4</accession>
<name>A0AA95JAW4_9BACL</name>
<feature type="domain" description="DEAD-box RNA helicase Q" evidence="10">
    <location>
        <begin position="1"/>
        <end position="29"/>
    </location>
</feature>
<dbReference type="SMART" id="SM00487">
    <property type="entry name" value="DEXDc"/>
    <property type="match status" value="1"/>
</dbReference>
<evidence type="ECO:0000313" key="11">
    <source>
        <dbReference type="EMBL" id="WEK53361.1"/>
    </source>
</evidence>
<protein>
    <recommendedName>
        <fullName evidence="1">RNA helicase</fullName>
        <ecNumber evidence="1">3.6.4.13</ecNumber>
    </recommendedName>
</protein>
<evidence type="ECO:0000256" key="4">
    <source>
        <dbReference type="ARBA" id="ARBA00022806"/>
    </source>
</evidence>
<dbReference type="GO" id="GO:0016787">
    <property type="term" value="F:hydrolase activity"/>
    <property type="evidence" value="ECO:0007669"/>
    <property type="project" value="UniProtKB-KW"/>
</dbReference>
<dbReference type="CDD" id="cd18787">
    <property type="entry name" value="SF2_C_DEAD"/>
    <property type="match status" value="1"/>
</dbReference>
<organism evidence="11 12">
    <name type="scientific">Candidatus Cohnella colombiensis</name>
    <dbReference type="NCBI Taxonomy" id="3121368"/>
    <lineage>
        <taxon>Bacteria</taxon>
        <taxon>Bacillati</taxon>
        <taxon>Bacillota</taxon>
        <taxon>Bacilli</taxon>
        <taxon>Bacillales</taxon>
        <taxon>Paenibacillaceae</taxon>
        <taxon>Cohnella</taxon>
    </lineage>
</organism>
<sequence length="482" mass="53256">MSFEHLGLKEELVTKLSNAGLETPSDIQQEAIPELLSGKDGVIVSPTGTGKTLAYLLPILNKIDGSRREVQAMVLAPTQELAMQIVREAEAYGAALGIKTVGLIGGASLARQLERLKNKPSLIVGTPGRVREVTTTRKLSLHAVNFAVVDETDRLFSLGGRSDVENLLRQCHSRERQTVFVSATRSEAMKDAERKWLKEPWVSDVTAGDNDHGLSPTLAHWFFISDKRDKIDLIRKLVRHLKPSSALLFVNDTEKIGELLSKLRYEGFSVDALYGDTPGRERGEVMQRFRKGRTTILIATDVAARGLDIPGLPLVIQFEPALDADHYVHRAGRTARMGRVGTSITLVTVQERFIIDKLEKQLHIDIAPKMLYEGRIIAPNERNDRPEVAISSARVDVKSTNKPATNTATVPPVKPAMKPTLKPEDNQRMKPVVNAVAQPSAKPNAKAANTKAANTKANRERDRKNKGAPRWLKEKRDTPPKS</sequence>
<evidence type="ECO:0000256" key="3">
    <source>
        <dbReference type="ARBA" id="ARBA00022801"/>
    </source>
</evidence>
<evidence type="ECO:0000256" key="1">
    <source>
        <dbReference type="ARBA" id="ARBA00012552"/>
    </source>
</evidence>
<dbReference type="InterPro" id="IPR014014">
    <property type="entry name" value="RNA_helicase_DEAD_Q_motif"/>
</dbReference>
<dbReference type="GO" id="GO:0005524">
    <property type="term" value="F:ATP binding"/>
    <property type="evidence" value="ECO:0007669"/>
    <property type="project" value="UniProtKB-KW"/>
</dbReference>
<dbReference type="Proteomes" id="UP001178662">
    <property type="component" value="Chromosome"/>
</dbReference>
<dbReference type="PANTHER" id="PTHR47963:SF8">
    <property type="entry name" value="ATP-DEPENDENT RNA HELICASE DEAD"/>
    <property type="match status" value="1"/>
</dbReference>
<proteinExistence type="predicted"/>
<feature type="compositionally biased region" description="Basic and acidic residues" evidence="7">
    <location>
        <begin position="457"/>
        <end position="482"/>
    </location>
</feature>
<dbReference type="Pfam" id="PF00270">
    <property type="entry name" value="DEAD"/>
    <property type="match status" value="1"/>
</dbReference>
<dbReference type="PROSITE" id="PS51192">
    <property type="entry name" value="HELICASE_ATP_BIND_1"/>
    <property type="match status" value="1"/>
</dbReference>
<dbReference type="InterPro" id="IPR001650">
    <property type="entry name" value="Helicase_C-like"/>
</dbReference>
<dbReference type="InterPro" id="IPR044742">
    <property type="entry name" value="DEAD/DEAH_RhlB"/>
</dbReference>
<dbReference type="EMBL" id="CP119317">
    <property type="protein sequence ID" value="WEK53361.1"/>
    <property type="molecule type" value="Genomic_DNA"/>
</dbReference>
<reference evidence="11" key="1">
    <citation type="submission" date="2023-03" db="EMBL/GenBank/DDBJ databases">
        <title>Andean soil-derived lignocellulolytic bacterial consortium as a source of novel taxa and putative plastic-active enzymes.</title>
        <authorList>
            <person name="Diaz-Garcia L."/>
            <person name="Chuvochina M."/>
            <person name="Feuerriegel G."/>
            <person name="Bunk B."/>
            <person name="Sproer C."/>
            <person name="Streit W.R."/>
            <person name="Rodriguez L.M."/>
            <person name="Overmann J."/>
            <person name="Jimenez D.J."/>
        </authorList>
    </citation>
    <scope>NUCLEOTIDE SEQUENCE</scope>
    <source>
        <strain evidence="11">MAG 2441</strain>
    </source>
</reference>
<dbReference type="PROSITE" id="PS51195">
    <property type="entry name" value="Q_MOTIF"/>
    <property type="match status" value="1"/>
</dbReference>
<dbReference type="Pfam" id="PF00271">
    <property type="entry name" value="Helicase_C"/>
    <property type="match status" value="1"/>
</dbReference>
<gene>
    <name evidence="11" type="ORF">P0Y55_12285</name>
</gene>
<dbReference type="GO" id="GO:0003724">
    <property type="term" value="F:RNA helicase activity"/>
    <property type="evidence" value="ECO:0007669"/>
    <property type="project" value="UniProtKB-EC"/>
</dbReference>
<feature type="domain" description="Helicase C-terminal" evidence="9">
    <location>
        <begin position="233"/>
        <end position="377"/>
    </location>
</feature>
<dbReference type="AlphaFoldDB" id="A0AA95JAW4"/>
<evidence type="ECO:0000259" key="10">
    <source>
        <dbReference type="PROSITE" id="PS51195"/>
    </source>
</evidence>
<dbReference type="InterPro" id="IPR014001">
    <property type="entry name" value="Helicase_ATP-bd"/>
</dbReference>
<evidence type="ECO:0000259" key="9">
    <source>
        <dbReference type="PROSITE" id="PS51194"/>
    </source>
</evidence>
<keyword evidence="5" id="KW-0067">ATP-binding</keyword>
<evidence type="ECO:0000256" key="7">
    <source>
        <dbReference type="SAM" id="MobiDB-lite"/>
    </source>
</evidence>
<feature type="compositionally biased region" description="Polar residues" evidence="7">
    <location>
        <begin position="399"/>
        <end position="409"/>
    </location>
</feature>
<dbReference type="SUPFAM" id="SSF52540">
    <property type="entry name" value="P-loop containing nucleoside triphosphate hydrolases"/>
    <property type="match status" value="1"/>
</dbReference>
<feature type="region of interest" description="Disordered" evidence="7">
    <location>
        <begin position="399"/>
        <end position="482"/>
    </location>
</feature>
<dbReference type="InterPro" id="IPR027417">
    <property type="entry name" value="P-loop_NTPase"/>
</dbReference>
<dbReference type="CDD" id="cd00268">
    <property type="entry name" value="DEADc"/>
    <property type="match status" value="1"/>
</dbReference>
<feature type="domain" description="Helicase ATP-binding" evidence="8">
    <location>
        <begin position="32"/>
        <end position="203"/>
    </location>
</feature>
<evidence type="ECO:0000313" key="12">
    <source>
        <dbReference type="Proteomes" id="UP001178662"/>
    </source>
</evidence>
<evidence type="ECO:0000259" key="8">
    <source>
        <dbReference type="PROSITE" id="PS51192"/>
    </source>
</evidence>
<dbReference type="InterPro" id="IPR011545">
    <property type="entry name" value="DEAD/DEAH_box_helicase_dom"/>
</dbReference>
<evidence type="ECO:0000256" key="5">
    <source>
        <dbReference type="ARBA" id="ARBA00022840"/>
    </source>
</evidence>
<dbReference type="Gene3D" id="3.40.50.300">
    <property type="entry name" value="P-loop containing nucleotide triphosphate hydrolases"/>
    <property type="match status" value="2"/>
</dbReference>
<keyword evidence="4 11" id="KW-0347">Helicase</keyword>
<keyword evidence="3" id="KW-0378">Hydrolase</keyword>
<dbReference type="PROSITE" id="PS51194">
    <property type="entry name" value="HELICASE_CTER"/>
    <property type="match status" value="1"/>
</dbReference>
<dbReference type="GO" id="GO:0003723">
    <property type="term" value="F:RNA binding"/>
    <property type="evidence" value="ECO:0007669"/>
    <property type="project" value="TreeGrafter"/>
</dbReference>
<keyword evidence="2" id="KW-0547">Nucleotide-binding</keyword>